<organism evidence="2 3">
    <name type="scientific">Paraglaciecola psychrophila 170</name>
    <dbReference type="NCBI Taxonomy" id="1129794"/>
    <lineage>
        <taxon>Bacteria</taxon>
        <taxon>Pseudomonadati</taxon>
        <taxon>Pseudomonadota</taxon>
        <taxon>Gammaproteobacteria</taxon>
        <taxon>Alteromonadales</taxon>
        <taxon>Alteromonadaceae</taxon>
        <taxon>Paraglaciecola</taxon>
    </lineage>
</organism>
<evidence type="ECO:0000313" key="3">
    <source>
        <dbReference type="Proteomes" id="UP000011864"/>
    </source>
</evidence>
<feature type="transmembrane region" description="Helical" evidence="1">
    <location>
        <begin position="164"/>
        <end position="186"/>
    </location>
</feature>
<accession>K6YV91</accession>
<name>K6YV91_9ALTE</name>
<keyword evidence="1" id="KW-0472">Membrane</keyword>
<dbReference type="HOGENOM" id="CLU_1359316_0_0_6"/>
<protein>
    <submittedName>
        <fullName evidence="2">Uncharacterized protein</fullName>
    </submittedName>
</protein>
<sequence length="201" mass="21700">MAGLIGHRDWNGDDINGFIATSALPSIETSVTKLDFSGEWMCTAIGRESAHTNEIDNTASAGNGVLDTLLTFSTSNTSNCGVWDTVNFDTENLFFEDSNGPWNVGLDSFRANNSVGFKFFRLTKNTTLNNLADNGSLSFFVGYIIVGFYDNHLSNSDGDYGDIIIAMGATSGSLALFAVGLFALVFMKQKQCNINNIGLLE</sequence>
<feature type="transmembrane region" description="Helical" evidence="1">
    <location>
        <begin position="131"/>
        <end position="149"/>
    </location>
</feature>
<keyword evidence="1" id="KW-1133">Transmembrane helix</keyword>
<dbReference type="AlphaFoldDB" id="K6YV91"/>
<evidence type="ECO:0000313" key="2">
    <source>
        <dbReference type="EMBL" id="AGH44059.1"/>
    </source>
</evidence>
<keyword evidence="3" id="KW-1185">Reference proteome</keyword>
<dbReference type="EMBL" id="CP003837">
    <property type="protein sequence ID" value="AGH44059.1"/>
    <property type="molecule type" value="Genomic_DNA"/>
</dbReference>
<evidence type="ECO:0000256" key="1">
    <source>
        <dbReference type="SAM" id="Phobius"/>
    </source>
</evidence>
<dbReference type="PATRIC" id="fig|1129794.4.peg.1931"/>
<dbReference type="Proteomes" id="UP000011864">
    <property type="component" value="Chromosome"/>
</dbReference>
<keyword evidence="1" id="KW-0812">Transmembrane</keyword>
<gene>
    <name evidence="2" type="ORF">C427_1950</name>
</gene>
<reference evidence="2 3" key="1">
    <citation type="journal article" date="2013" name="Genome Announc.">
        <title>Complete Genome Sequence of Glaciecola psychrophila Strain 170T.</title>
        <authorList>
            <person name="Yin J."/>
            <person name="Chen J."/>
            <person name="Liu G."/>
            <person name="Yu Y."/>
            <person name="Song L."/>
            <person name="Wang X."/>
            <person name="Qu X."/>
        </authorList>
    </citation>
    <scope>NUCLEOTIDE SEQUENCE [LARGE SCALE GENOMIC DNA]</scope>
    <source>
        <strain evidence="2 3">170</strain>
    </source>
</reference>
<dbReference type="KEGG" id="gps:C427_1950"/>
<proteinExistence type="predicted"/>